<dbReference type="InterPro" id="IPR013096">
    <property type="entry name" value="Cupin_2"/>
</dbReference>
<dbReference type="PANTHER" id="PTHR40112:SF1">
    <property type="entry name" value="H2HPP ISOMERASE"/>
    <property type="match status" value="1"/>
</dbReference>
<gene>
    <name evidence="2" type="ORF">GCM10017653_42390</name>
</gene>
<protein>
    <recommendedName>
        <fullName evidence="1">Cupin type-2 domain-containing protein</fullName>
    </recommendedName>
</protein>
<feature type="domain" description="Cupin type-2" evidence="1">
    <location>
        <begin position="53"/>
        <end position="120"/>
    </location>
</feature>
<dbReference type="InterPro" id="IPR052535">
    <property type="entry name" value="Bacilysin_H2HPP_isomerase"/>
</dbReference>
<sequence>MTATEKARTPGALRAGPQDYAFELATVNHLLGGPDYSSAAGSCVEGDRMMVALMRMKAGTGAEPHSHPNEQWIFILEGTFHATVGGTSIAATPGTLIYIPSNTLHEGKAGADADVVFFTVKDTTHSLHGIKAA</sequence>
<dbReference type="Pfam" id="PF07883">
    <property type="entry name" value="Cupin_2"/>
    <property type="match status" value="1"/>
</dbReference>
<proteinExistence type="predicted"/>
<dbReference type="AlphaFoldDB" id="A0A9W6NC40"/>
<dbReference type="Gene3D" id="2.60.120.10">
    <property type="entry name" value="Jelly Rolls"/>
    <property type="match status" value="1"/>
</dbReference>
<name>A0A9W6NC40_9HYPH</name>
<dbReference type="InterPro" id="IPR011051">
    <property type="entry name" value="RmlC_Cupin_sf"/>
</dbReference>
<dbReference type="EMBL" id="BSFM01000017">
    <property type="protein sequence ID" value="GLK86169.1"/>
    <property type="molecule type" value="Genomic_DNA"/>
</dbReference>
<dbReference type="PANTHER" id="PTHR40112">
    <property type="entry name" value="H2HPP ISOMERASE"/>
    <property type="match status" value="1"/>
</dbReference>
<comment type="caution">
    <text evidence="2">The sequence shown here is derived from an EMBL/GenBank/DDBJ whole genome shotgun (WGS) entry which is preliminary data.</text>
</comment>
<evidence type="ECO:0000313" key="2">
    <source>
        <dbReference type="EMBL" id="GLK86169.1"/>
    </source>
</evidence>
<dbReference type="InterPro" id="IPR014710">
    <property type="entry name" value="RmlC-like_jellyroll"/>
</dbReference>
<dbReference type="RefSeq" id="WP_213360498.1">
    <property type="nucleotide sequence ID" value="NZ_BSFM01000017.1"/>
</dbReference>
<dbReference type="Proteomes" id="UP001143330">
    <property type="component" value="Unassembled WGS sequence"/>
</dbReference>
<accession>A0A9W6NC40</accession>
<reference evidence="2" key="2">
    <citation type="submission" date="2023-01" db="EMBL/GenBank/DDBJ databases">
        <authorList>
            <person name="Sun Q."/>
            <person name="Evtushenko L."/>
        </authorList>
    </citation>
    <scope>NUCLEOTIDE SEQUENCE</scope>
    <source>
        <strain evidence="2">VKM B-2789</strain>
    </source>
</reference>
<evidence type="ECO:0000313" key="3">
    <source>
        <dbReference type="Proteomes" id="UP001143330"/>
    </source>
</evidence>
<keyword evidence="3" id="KW-1185">Reference proteome</keyword>
<reference evidence="2" key="1">
    <citation type="journal article" date="2014" name="Int. J. Syst. Evol. Microbiol.">
        <title>Complete genome sequence of Corynebacterium casei LMG S-19264T (=DSM 44701T), isolated from a smear-ripened cheese.</title>
        <authorList>
            <consortium name="US DOE Joint Genome Institute (JGI-PGF)"/>
            <person name="Walter F."/>
            <person name="Albersmeier A."/>
            <person name="Kalinowski J."/>
            <person name="Ruckert C."/>
        </authorList>
    </citation>
    <scope>NUCLEOTIDE SEQUENCE</scope>
    <source>
        <strain evidence="2">VKM B-2789</strain>
    </source>
</reference>
<evidence type="ECO:0000259" key="1">
    <source>
        <dbReference type="Pfam" id="PF07883"/>
    </source>
</evidence>
<organism evidence="2 3">
    <name type="scientific">Ancylobacter defluvii</name>
    <dbReference type="NCBI Taxonomy" id="1282440"/>
    <lineage>
        <taxon>Bacteria</taxon>
        <taxon>Pseudomonadati</taxon>
        <taxon>Pseudomonadota</taxon>
        <taxon>Alphaproteobacteria</taxon>
        <taxon>Hyphomicrobiales</taxon>
        <taxon>Xanthobacteraceae</taxon>
        <taxon>Ancylobacter</taxon>
    </lineage>
</organism>
<dbReference type="SUPFAM" id="SSF51182">
    <property type="entry name" value="RmlC-like cupins"/>
    <property type="match status" value="1"/>
</dbReference>